<accession>A0A7X2TCV9</accession>
<sequence length="65" mass="7560">MKFYDVLSILNGRKKIQVYTKEGKVQVKTKNEWLNESKLADQDVYKVKNRPTDPYVCIEVADIPA</sequence>
<name>A0A7X2TCV9_9CLOT</name>
<protein>
    <submittedName>
        <fullName evidence="1">Uncharacterized protein</fullName>
    </submittedName>
</protein>
<evidence type="ECO:0000313" key="2">
    <source>
        <dbReference type="Proteomes" id="UP000429958"/>
    </source>
</evidence>
<dbReference type="RefSeq" id="WP_154471992.1">
    <property type="nucleotide sequence ID" value="NZ_VUMD01000006.1"/>
</dbReference>
<proteinExistence type="predicted"/>
<organism evidence="1 2">
    <name type="scientific">Clostridium porci</name>
    <dbReference type="NCBI Taxonomy" id="2605778"/>
    <lineage>
        <taxon>Bacteria</taxon>
        <taxon>Bacillati</taxon>
        <taxon>Bacillota</taxon>
        <taxon>Clostridia</taxon>
        <taxon>Eubacteriales</taxon>
        <taxon>Clostridiaceae</taxon>
        <taxon>Clostridium</taxon>
    </lineage>
</organism>
<gene>
    <name evidence="1" type="ORF">FYJ39_08185</name>
</gene>
<dbReference type="AlphaFoldDB" id="A0A7X2TCV9"/>
<evidence type="ECO:0000313" key="1">
    <source>
        <dbReference type="EMBL" id="MSS36548.1"/>
    </source>
</evidence>
<dbReference type="EMBL" id="VUMD01000006">
    <property type="protein sequence ID" value="MSS36548.1"/>
    <property type="molecule type" value="Genomic_DNA"/>
</dbReference>
<keyword evidence="2" id="KW-1185">Reference proteome</keyword>
<reference evidence="1 2" key="1">
    <citation type="submission" date="2019-08" db="EMBL/GenBank/DDBJ databases">
        <title>In-depth cultivation of the pig gut microbiome towards novel bacterial diversity and tailored functional studies.</title>
        <authorList>
            <person name="Wylensek D."/>
            <person name="Hitch T.C.A."/>
            <person name="Clavel T."/>
        </authorList>
    </citation>
    <scope>NUCLEOTIDE SEQUENCE [LARGE SCALE GENOMIC DNA]</scope>
    <source>
        <strain evidence="1 2">WCA-389-WT-23D1</strain>
    </source>
</reference>
<comment type="caution">
    <text evidence="1">The sequence shown here is derived from an EMBL/GenBank/DDBJ whole genome shotgun (WGS) entry which is preliminary data.</text>
</comment>
<dbReference type="Proteomes" id="UP000429958">
    <property type="component" value="Unassembled WGS sequence"/>
</dbReference>